<dbReference type="OrthoDB" id="272646at2"/>
<evidence type="ECO:0000313" key="4">
    <source>
        <dbReference type="Proteomes" id="UP000309133"/>
    </source>
</evidence>
<dbReference type="FunFam" id="3.40.50.720:FF:000084">
    <property type="entry name" value="Short-chain dehydrogenase reductase"/>
    <property type="match status" value="1"/>
</dbReference>
<dbReference type="PRINTS" id="PR00081">
    <property type="entry name" value="GDHRDH"/>
</dbReference>
<dbReference type="PANTHER" id="PTHR24321:SF8">
    <property type="entry name" value="ESTRADIOL 17-BETA-DEHYDROGENASE 8-RELATED"/>
    <property type="match status" value="1"/>
</dbReference>
<dbReference type="InterPro" id="IPR002347">
    <property type="entry name" value="SDR_fam"/>
</dbReference>
<reference evidence="3 4" key="1">
    <citation type="submission" date="2019-04" db="EMBL/GenBank/DDBJ databases">
        <authorList>
            <person name="Jiang L."/>
        </authorList>
    </citation>
    <scope>NUCLEOTIDE SEQUENCE [LARGE SCALE GENOMIC DNA]</scope>
    <source>
        <strain evidence="3 4">YIM 131853</strain>
    </source>
</reference>
<dbReference type="Proteomes" id="UP000309133">
    <property type="component" value="Unassembled WGS sequence"/>
</dbReference>
<organism evidence="3 4">
    <name type="scientific">Naasia lichenicola</name>
    <dbReference type="NCBI Taxonomy" id="2565933"/>
    <lineage>
        <taxon>Bacteria</taxon>
        <taxon>Bacillati</taxon>
        <taxon>Actinomycetota</taxon>
        <taxon>Actinomycetes</taxon>
        <taxon>Micrococcales</taxon>
        <taxon>Microbacteriaceae</taxon>
        <taxon>Naasia</taxon>
    </lineage>
</organism>
<proteinExistence type="inferred from homology"/>
<dbReference type="EMBL" id="SSSM01000003">
    <property type="protein sequence ID" value="THG31666.1"/>
    <property type="molecule type" value="Genomic_DNA"/>
</dbReference>
<keyword evidence="2" id="KW-0560">Oxidoreductase</keyword>
<comment type="caution">
    <text evidence="3">The sequence shown here is derived from an EMBL/GenBank/DDBJ whole genome shotgun (WGS) entry which is preliminary data.</text>
</comment>
<keyword evidence="4" id="KW-1185">Reference proteome</keyword>
<protein>
    <submittedName>
        <fullName evidence="3">SDR family oxidoreductase</fullName>
    </submittedName>
</protein>
<dbReference type="RefSeq" id="WP_136426786.1">
    <property type="nucleotide sequence ID" value="NZ_SSSM01000003.1"/>
</dbReference>
<dbReference type="SUPFAM" id="SSF51735">
    <property type="entry name" value="NAD(P)-binding Rossmann-fold domains"/>
    <property type="match status" value="1"/>
</dbReference>
<sequence>MTLELPEQHRLPGLAGKLVVVTGAAGGQGIAETRILAASGARVIATDLAAEASDDFAAATAEYGDAVRYRQLDVASADGWSALAQGIGEGVHGLVNNAGIAFRARLGEIELTDWNRVIGINLTGAMLGIQAMVPLMSSGASIVNVGSAAALTPHHTVAYTASKWGLRGLSAVAATEFGPRGIRTNIVHPGYIETPMMASAPAIMTEAQLALTPLERTGQPDEVAAVVAFLLSDLASYVNGAEIPIDGGYSSSGGVKYMSDVIARAASTTSPAPEVPNP</sequence>
<dbReference type="AlphaFoldDB" id="A0A4S4FQJ9"/>
<dbReference type="PANTHER" id="PTHR24321">
    <property type="entry name" value="DEHYDROGENASES, SHORT CHAIN"/>
    <property type="match status" value="1"/>
</dbReference>
<comment type="similarity">
    <text evidence="1">Belongs to the short-chain dehydrogenases/reductases (SDR) family.</text>
</comment>
<dbReference type="GO" id="GO:0016491">
    <property type="term" value="F:oxidoreductase activity"/>
    <property type="evidence" value="ECO:0007669"/>
    <property type="project" value="UniProtKB-KW"/>
</dbReference>
<dbReference type="Gene3D" id="3.40.50.720">
    <property type="entry name" value="NAD(P)-binding Rossmann-like Domain"/>
    <property type="match status" value="1"/>
</dbReference>
<name>A0A4S4FQJ9_9MICO</name>
<evidence type="ECO:0000256" key="1">
    <source>
        <dbReference type="ARBA" id="ARBA00006484"/>
    </source>
</evidence>
<dbReference type="Pfam" id="PF13561">
    <property type="entry name" value="adh_short_C2"/>
    <property type="match status" value="1"/>
</dbReference>
<evidence type="ECO:0000256" key="2">
    <source>
        <dbReference type="ARBA" id="ARBA00023002"/>
    </source>
</evidence>
<accession>A0A4S4FQJ9</accession>
<dbReference type="PRINTS" id="PR00080">
    <property type="entry name" value="SDRFAMILY"/>
</dbReference>
<gene>
    <name evidence="3" type="ORF">E6C64_06245</name>
</gene>
<dbReference type="InterPro" id="IPR036291">
    <property type="entry name" value="NAD(P)-bd_dom_sf"/>
</dbReference>
<evidence type="ECO:0000313" key="3">
    <source>
        <dbReference type="EMBL" id="THG31666.1"/>
    </source>
</evidence>